<sequence length="252" mass="27803">MFANLFTVFLAIAAVVQAAPAACPRTSPVMVVQNCEVSGTVALTFDDGPVGNDLKIANSLKGGKGTFFVNGDNWGCIYDRAADLKAMYNAGHTIGSHTWSHADLARLNKDQIHDELDRLEVAMMRILGVRPVYFRPPYGSYNNLVLEVLRERAYKKLFMWTDDTEDGNRSGADVPYAKSVYDRIARDYPKPHNVLNHSPYDSTANEVVPHAVQRLQAAGYKLQTLDQCLGSAGDHPYIKGSGVDSKYGWNCN</sequence>
<dbReference type="GO" id="GO:0005886">
    <property type="term" value="C:plasma membrane"/>
    <property type="evidence" value="ECO:0007669"/>
    <property type="project" value="UniProtKB-SubCell"/>
</dbReference>
<feature type="domain" description="NodB homology" evidence="14">
    <location>
        <begin position="39"/>
        <end position="223"/>
    </location>
</feature>
<keyword evidence="3" id="KW-1003">Cell membrane</keyword>
<comment type="cofactor">
    <cofactor evidence="1">
        <name>Co(2+)</name>
        <dbReference type="ChEBI" id="CHEBI:48828"/>
    </cofactor>
</comment>
<dbReference type="Pfam" id="PF01522">
    <property type="entry name" value="Polysacc_deac_1"/>
    <property type="match status" value="1"/>
</dbReference>
<dbReference type="PROSITE" id="PS51677">
    <property type="entry name" value="NODB"/>
    <property type="match status" value="1"/>
</dbReference>
<evidence type="ECO:0000256" key="5">
    <source>
        <dbReference type="ARBA" id="ARBA00022723"/>
    </source>
</evidence>
<dbReference type="SUPFAM" id="SSF88713">
    <property type="entry name" value="Glycoside hydrolase/deacetylase"/>
    <property type="match status" value="1"/>
</dbReference>
<dbReference type="OrthoDB" id="2125469at2759"/>
<evidence type="ECO:0000256" key="12">
    <source>
        <dbReference type="ARBA" id="ARBA00023316"/>
    </source>
</evidence>
<keyword evidence="9" id="KW-0325">Glycoprotein</keyword>
<dbReference type="InterPro" id="IPR011330">
    <property type="entry name" value="Glyco_hydro/deAcase_b/a-brl"/>
</dbReference>
<dbReference type="GO" id="GO:0098552">
    <property type="term" value="C:side of membrane"/>
    <property type="evidence" value="ECO:0007669"/>
    <property type="project" value="UniProtKB-KW"/>
</dbReference>
<evidence type="ECO:0000256" key="2">
    <source>
        <dbReference type="ARBA" id="ARBA00004609"/>
    </source>
</evidence>
<evidence type="ECO:0000256" key="10">
    <source>
        <dbReference type="ARBA" id="ARBA00023277"/>
    </source>
</evidence>
<comment type="subcellular location">
    <subcellularLocation>
        <location evidence="2">Cell membrane</location>
        <topology evidence="2">Lipid-anchor</topology>
        <topology evidence="2">GPI-anchor</topology>
    </subcellularLocation>
</comment>
<dbReference type="GO" id="GO:0016810">
    <property type="term" value="F:hydrolase activity, acting on carbon-nitrogen (but not peptide) bonds"/>
    <property type="evidence" value="ECO:0007669"/>
    <property type="project" value="InterPro"/>
</dbReference>
<keyword evidence="7" id="KW-0378">Hydrolase</keyword>
<organism evidence="15 16">
    <name type="scientific">Cutaneotrichosporon oleaginosum</name>
    <dbReference type="NCBI Taxonomy" id="879819"/>
    <lineage>
        <taxon>Eukaryota</taxon>
        <taxon>Fungi</taxon>
        <taxon>Dikarya</taxon>
        <taxon>Basidiomycota</taxon>
        <taxon>Agaricomycotina</taxon>
        <taxon>Tremellomycetes</taxon>
        <taxon>Trichosporonales</taxon>
        <taxon>Trichosporonaceae</taxon>
        <taxon>Cutaneotrichosporon</taxon>
    </lineage>
</organism>
<keyword evidence="11" id="KW-0449">Lipoprotein</keyword>
<evidence type="ECO:0000256" key="8">
    <source>
        <dbReference type="ARBA" id="ARBA00023136"/>
    </source>
</evidence>
<evidence type="ECO:0000256" key="6">
    <source>
        <dbReference type="ARBA" id="ARBA00022729"/>
    </source>
</evidence>
<dbReference type="EMBL" id="KQ087178">
    <property type="protein sequence ID" value="KLT46205.1"/>
    <property type="molecule type" value="Genomic_DNA"/>
</dbReference>
<keyword evidence="8" id="KW-0472">Membrane</keyword>
<evidence type="ECO:0000256" key="7">
    <source>
        <dbReference type="ARBA" id="ARBA00022801"/>
    </source>
</evidence>
<dbReference type="Proteomes" id="UP000053611">
    <property type="component" value="Unassembled WGS sequence"/>
</dbReference>
<dbReference type="GO" id="GO:0046872">
    <property type="term" value="F:metal ion binding"/>
    <property type="evidence" value="ECO:0007669"/>
    <property type="project" value="UniProtKB-KW"/>
</dbReference>
<feature type="signal peptide" evidence="13">
    <location>
        <begin position="1"/>
        <end position="18"/>
    </location>
</feature>
<dbReference type="STRING" id="879819.A0A0J0XYS6"/>
<evidence type="ECO:0000313" key="16">
    <source>
        <dbReference type="Proteomes" id="UP000053611"/>
    </source>
</evidence>
<dbReference type="PANTHER" id="PTHR46471:SF2">
    <property type="entry name" value="CHITIN DEACETYLASE-RELATED"/>
    <property type="match status" value="1"/>
</dbReference>
<dbReference type="GeneID" id="28981233"/>
<dbReference type="InterPro" id="IPR002509">
    <property type="entry name" value="NODB_dom"/>
</dbReference>
<evidence type="ECO:0000256" key="9">
    <source>
        <dbReference type="ARBA" id="ARBA00023180"/>
    </source>
</evidence>
<evidence type="ECO:0000259" key="14">
    <source>
        <dbReference type="PROSITE" id="PS51677"/>
    </source>
</evidence>
<evidence type="ECO:0000313" key="15">
    <source>
        <dbReference type="EMBL" id="KLT46205.1"/>
    </source>
</evidence>
<evidence type="ECO:0000256" key="4">
    <source>
        <dbReference type="ARBA" id="ARBA00022622"/>
    </source>
</evidence>
<evidence type="ECO:0000256" key="1">
    <source>
        <dbReference type="ARBA" id="ARBA00001941"/>
    </source>
</evidence>
<gene>
    <name evidence="15" type="ORF">CC85DRAFT_253984</name>
</gene>
<evidence type="ECO:0000256" key="11">
    <source>
        <dbReference type="ARBA" id="ARBA00023288"/>
    </source>
</evidence>
<proteinExistence type="predicted"/>
<evidence type="ECO:0000256" key="3">
    <source>
        <dbReference type="ARBA" id="ARBA00022475"/>
    </source>
</evidence>
<dbReference type="GO" id="GO:0005975">
    <property type="term" value="P:carbohydrate metabolic process"/>
    <property type="evidence" value="ECO:0007669"/>
    <property type="project" value="InterPro"/>
</dbReference>
<dbReference type="Gene3D" id="3.20.20.370">
    <property type="entry name" value="Glycoside hydrolase/deacetylase"/>
    <property type="match status" value="1"/>
</dbReference>
<keyword evidence="16" id="KW-1185">Reference proteome</keyword>
<dbReference type="GO" id="GO:0071555">
    <property type="term" value="P:cell wall organization"/>
    <property type="evidence" value="ECO:0007669"/>
    <property type="project" value="UniProtKB-KW"/>
</dbReference>
<keyword evidence="5" id="KW-0479">Metal-binding</keyword>
<dbReference type="CDD" id="cd10951">
    <property type="entry name" value="CE4_ClCDA_like"/>
    <property type="match status" value="1"/>
</dbReference>
<dbReference type="PANTHER" id="PTHR46471">
    <property type="entry name" value="CHITIN DEACETYLASE"/>
    <property type="match status" value="1"/>
</dbReference>
<keyword evidence="10" id="KW-0119">Carbohydrate metabolism</keyword>
<accession>A0A0J0XYS6</accession>
<reference evidence="15 16" key="1">
    <citation type="submission" date="2015-03" db="EMBL/GenBank/DDBJ databases">
        <title>Genomics and transcriptomics of the oil-accumulating basidiomycete yeast T. oleaginosus allow insights into substrate utilization and the diverse evolutionary trajectories of mating systems in fungi.</title>
        <authorList>
            <consortium name="DOE Joint Genome Institute"/>
            <person name="Kourist R."/>
            <person name="Kracht O."/>
            <person name="Bracharz F."/>
            <person name="Lipzen A."/>
            <person name="Nolan M."/>
            <person name="Ohm R."/>
            <person name="Grigoriev I."/>
            <person name="Sun S."/>
            <person name="Heitman J."/>
            <person name="Bruck T."/>
            <person name="Nowrousian M."/>
        </authorList>
    </citation>
    <scope>NUCLEOTIDE SEQUENCE [LARGE SCALE GENOMIC DNA]</scope>
    <source>
        <strain evidence="15 16">IBC0246</strain>
    </source>
</reference>
<name>A0A0J0XYS6_9TREE</name>
<keyword evidence="12" id="KW-0961">Cell wall biogenesis/degradation</keyword>
<keyword evidence="4" id="KW-0336">GPI-anchor</keyword>
<dbReference type="AlphaFoldDB" id="A0A0J0XYS6"/>
<evidence type="ECO:0000256" key="13">
    <source>
        <dbReference type="SAM" id="SignalP"/>
    </source>
</evidence>
<protein>
    <submittedName>
        <fullName evidence="15">Carbohydrate deacetylase</fullName>
    </submittedName>
</protein>
<keyword evidence="6 13" id="KW-0732">Signal</keyword>
<feature type="chain" id="PRO_5005246551" evidence="13">
    <location>
        <begin position="19"/>
        <end position="252"/>
    </location>
</feature>